<dbReference type="GO" id="GO:0005654">
    <property type="term" value="C:nucleoplasm"/>
    <property type="evidence" value="ECO:0007669"/>
    <property type="project" value="TreeGrafter"/>
</dbReference>
<evidence type="ECO:0000313" key="4">
    <source>
        <dbReference type="Proteomes" id="UP001445076"/>
    </source>
</evidence>
<evidence type="ECO:0000256" key="1">
    <source>
        <dbReference type="ARBA" id="ARBA00007829"/>
    </source>
</evidence>
<evidence type="ECO:0000256" key="2">
    <source>
        <dbReference type="SAM" id="MobiDB-lite"/>
    </source>
</evidence>
<comment type="caution">
    <text evidence="3">The sequence shown here is derived from an EMBL/GenBank/DDBJ whole genome shotgun (WGS) entry which is preliminary data.</text>
</comment>
<dbReference type="PANTHER" id="PTHR31526">
    <property type="entry name" value="SOSS COMPLEX SUBUNIT C"/>
    <property type="match status" value="1"/>
</dbReference>
<dbReference type="GO" id="GO:0006281">
    <property type="term" value="P:DNA repair"/>
    <property type="evidence" value="ECO:0007669"/>
    <property type="project" value="InterPro"/>
</dbReference>
<dbReference type="Pfam" id="PF15925">
    <property type="entry name" value="SOSSC"/>
    <property type="match status" value="1"/>
</dbReference>
<sequence>KSMASQPNNRDSNTQRKILEDLQLKKQMILKQGVSQALSAPATSQQPTGWSSGTDGHIAGNSQRSNLLQATSSSFGYFIPQDSSFGNFILPVLPRLDPK</sequence>
<feature type="region of interest" description="Disordered" evidence="2">
    <location>
        <begin position="35"/>
        <end position="65"/>
    </location>
</feature>
<dbReference type="InterPro" id="IPR031821">
    <property type="entry name" value="SOSSC"/>
</dbReference>
<dbReference type="EMBL" id="JARKIK010000044">
    <property type="protein sequence ID" value="KAK8736279.1"/>
    <property type="molecule type" value="Genomic_DNA"/>
</dbReference>
<organism evidence="3 4">
    <name type="scientific">Cherax quadricarinatus</name>
    <name type="common">Australian red claw crayfish</name>
    <dbReference type="NCBI Taxonomy" id="27406"/>
    <lineage>
        <taxon>Eukaryota</taxon>
        <taxon>Metazoa</taxon>
        <taxon>Ecdysozoa</taxon>
        <taxon>Arthropoda</taxon>
        <taxon>Crustacea</taxon>
        <taxon>Multicrustacea</taxon>
        <taxon>Malacostraca</taxon>
        <taxon>Eumalacostraca</taxon>
        <taxon>Eucarida</taxon>
        <taxon>Decapoda</taxon>
        <taxon>Pleocyemata</taxon>
        <taxon>Astacidea</taxon>
        <taxon>Parastacoidea</taxon>
        <taxon>Parastacidae</taxon>
        <taxon>Cherax</taxon>
    </lineage>
</organism>
<protein>
    <submittedName>
        <fullName evidence="3">Uncharacterized protein</fullName>
    </submittedName>
</protein>
<dbReference type="AlphaFoldDB" id="A0AAW0X938"/>
<reference evidence="3 4" key="1">
    <citation type="journal article" date="2024" name="BMC Genomics">
        <title>Genome assembly of redclaw crayfish (Cherax quadricarinatus) provides insights into its immune adaptation and hypoxia tolerance.</title>
        <authorList>
            <person name="Liu Z."/>
            <person name="Zheng J."/>
            <person name="Li H."/>
            <person name="Fang K."/>
            <person name="Wang S."/>
            <person name="He J."/>
            <person name="Zhou D."/>
            <person name="Weng S."/>
            <person name="Chi M."/>
            <person name="Gu Z."/>
            <person name="He J."/>
            <person name="Li F."/>
            <person name="Wang M."/>
        </authorList>
    </citation>
    <scope>NUCLEOTIDE SEQUENCE [LARGE SCALE GENOMIC DNA]</scope>
    <source>
        <strain evidence="3">ZL_2023a</strain>
    </source>
</reference>
<dbReference type="Proteomes" id="UP001445076">
    <property type="component" value="Unassembled WGS sequence"/>
</dbReference>
<accession>A0AAW0X938</accession>
<keyword evidence="4" id="KW-1185">Reference proteome</keyword>
<gene>
    <name evidence="3" type="ORF">OTU49_004910</name>
</gene>
<dbReference type="GO" id="GO:0070876">
    <property type="term" value="C:SOSS complex"/>
    <property type="evidence" value="ECO:0007669"/>
    <property type="project" value="InterPro"/>
</dbReference>
<name>A0AAW0X938_CHEQU</name>
<feature type="non-terminal residue" evidence="3">
    <location>
        <position position="1"/>
    </location>
</feature>
<evidence type="ECO:0000313" key="3">
    <source>
        <dbReference type="EMBL" id="KAK8736279.1"/>
    </source>
</evidence>
<dbReference type="PANTHER" id="PTHR31526:SF2">
    <property type="entry name" value="SOSS COMPLEX SUBUNIT C"/>
    <property type="match status" value="1"/>
</dbReference>
<comment type="similarity">
    <text evidence="1">Belongs to the SOSS-C family.</text>
</comment>
<proteinExistence type="inferred from homology"/>